<dbReference type="PROSITE" id="PS50968">
    <property type="entry name" value="BIOTINYL_LIPOYL"/>
    <property type="match status" value="1"/>
</dbReference>
<dbReference type="InterPro" id="IPR003016">
    <property type="entry name" value="2-oxoA_DH_lipoyl-BS"/>
</dbReference>
<dbReference type="InterPro" id="IPR006255">
    <property type="entry name" value="SucB"/>
</dbReference>
<evidence type="ECO:0000259" key="11">
    <source>
        <dbReference type="PROSITE" id="PS50968"/>
    </source>
</evidence>
<dbReference type="GO" id="GO:0033512">
    <property type="term" value="P:L-lysine catabolic process to acetyl-CoA via saccharopine"/>
    <property type="evidence" value="ECO:0007669"/>
    <property type="project" value="UniProtKB-UniPathway"/>
</dbReference>
<dbReference type="UniPathway" id="UPA00868">
    <property type="reaction ID" value="UER00840"/>
</dbReference>
<keyword evidence="6 12" id="KW-0808">Transferase</keyword>
<evidence type="ECO:0000256" key="7">
    <source>
        <dbReference type="ARBA" id="ARBA00022823"/>
    </source>
</evidence>
<dbReference type="RefSeq" id="WP_158349468.1">
    <property type="nucleotide sequence ID" value="NZ_CP032996.1"/>
</dbReference>
<evidence type="ECO:0000256" key="2">
    <source>
        <dbReference type="ARBA" id="ARBA00004052"/>
    </source>
</evidence>
<dbReference type="InterPro" id="IPR023213">
    <property type="entry name" value="CAT-like_dom_sf"/>
</dbReference>
<organism evidence="12 13">
    <name type="scientific">Buchnera aphidicola</name>
    <name type="common">Therioaphis trifolii</name>
    <dbReference type="NCBI Taxonomy" id="1241884"/>
    <lineage>
        <taxon>Bacteria</taxon>
        <taxon>Pseudomonadati</taxon>
        <taxon>Pseudomonadota</taxon>
        <taxon>Gammaproteobacteria</taxon>
        <taxon>Enterobacterales</taxon>
        <taxon>Erwiniaceae</taxon>
        <taxon>Buchnera</taxon>
    </lineage>
</organism>
<protein>
    <recommendedName>
        <fullName evidence="10">Dihydrolipoyllysine-residue succinyltransferase</fullName>
        <ecNumber evidence="10">2.3.1.61</ecNumber>
    </recommendedName>
</protein>
<dbReference type="CDD" id="cd06849">
    <property type="entry name" value="lipoyl_domain"/>
    <property type="match status" value="1"/>
</dbReference>
<evidence type="ECO:0000256" key="3">
    <source>
        <dbReference type="ARBA" id="ARBA00005145"/>
    </source>
</evidence>
<reference evidence="12 13" key="1">
    <citation type="submission" date="2018-10" db="EMBL/GenBank/DDBJ databases">
        <title>Comparative functional genomics of the obligate endosymbiont Buchnera aphidicola.</title>
        <authorList>
            <person name="Chong R.A."/>
        </authorList>
    </citation>
    <scope>NUCLEOTIDE SEQUENCE [LARGE SCALE GENOMIC DNA]</scope>
    <source>
        <strain evidence="12 13">Tma</strain>
    </source>
</reference>
<dbReference type="Pfam" id="PF00198">
    <property type="entry name" value="2-oxoacid_dh"/>
    <property type="match status" value="1"/>
</dbReference>
<comment type="catalytic activity">
    <reaction evidence="9">
        <text>N(6)-[(R)-dihydrolipoyl]-L-lysyl-[protein] + succinyl-CoA = N(6)-[(R)-S(8)-succinyldihydrolipoyl]-L-lysyl-[protein] + CoA</text>
        <dbReference type="Rhea" id="RHEA:15213"/>
        <dbReference type="Rhea" id="RHEA-COMP:10475"/>
        <dbReference type="Rhea" id="RHEA-COMP:20092"/>
        <dbReference type="ChEBI" id="CHEBI:57287"/>
        <dbReference type="ChEBI" id="CHEBI:57292"/>
        <dbReference type="ChEBI" id="CHEBI:83100"/>
        <dbReference type="ChEBI" id="CHEBI:83120"/>
        <dbReference type="EC" id="2.3.1.61"/>
    </reaction>
</comment>
<dbReference type="GO" id="GO:0004149">
    <property type="term" value="F:dihydrolipoyllysine-residue succinyltransferase activity"/>
    <property type="evidence" value="ECO:0007669"/>
    <property type="project" value="UniProtKB-UniRule"/>
</dbReference>
<dbReference type="InterPro" id="IPR000089">
    <property type="entry name" value="Biotin_lipoyl"/>
</dbReference>
<dbReference type="Pfam" id="PF00364">
    <property type="entry name" value="Biotin_lipoyl"/>
    <property type="match status" value="1"/>
</dbReference>
<dbReference type="PANTHER" id="PTHR43416">
    <property type="entry name" value="DIHYDROLIPOYLLYSINE-RESIDUE SUCCINYLTRANSFERASE COMPONENT OF 2-OXOGLUTARATE DEHYDROGENASE COMPLEX, MITOCHONDRIAL-RELATED"/>
    <property type="match status" value="1"/>
</dbReference>
<comment type="pathway">
    <text evidence="3">Amino-acid degradation; L-lysine degradation via saccharopine pathway; glutaryl-CoA from L-lysine: step 6/6.</text>
</comment>
<keyword evidence="13" id="KW-1185">Reference proteome</keyword>
<gene>
    <name evidence="12" type="primary">sucB</name>
    <name evidence="12" type="ORF">D9V81_01055</name>
</gene>
<evidence type="ECO:0000256" key="6">
    <source>
        <dbReference type="ARBA" id="ARBA00022679"/>
    </source>
</evidence>
<dbReference type="InterPro" id="IPR050537">
    <property type="entry name" value="2-oxoacid_dehydrogenase"/>
</dbReference>
<dbReference type="NCBIfam" id="TIGR01347">
    <property type="entry name" value="sucB"/>
    <property type="match status" value="1"/>
</dbReference>
<dbReference type="Gene3D" id="3.30.559.10">
    <property type="entry name" value="Chloramphenicol acetyltransferase-like domain"/>
    <property type="match status" value="1"/>
</dbReference>
<keyword evidence="5" id="KW-0816">Tricarboxylic acid cycle</keyword>
<accession>A0A4D6YMM0</accession>
<comment type="cofactor">
    <cofactor evidence="1">
        <name>(R)-lipoate</name>
        <dbReference type="ChEBI" id="CHEBI:83088"/>
    </cofactor>
</comment>
<dbReference type="Gene3D" id="2.40.50.100">
    <property type="match status" value="1"/>
</dbReference>
<evidence type="ECO:0000256" key="9">
    <source>
        <dbReference type="ARBA" id="ARBA00052761"/>
    </source>
</evidence>
<dbReference type="PROSITE" id="PS00189">
    <property type="entry name" value="LIPOYL"/>
    <property type="match status" value="1"/>
</dbReference>
<dbReference type="OrthoDB" id="9805770at2"/>
<evidence type="ECO:0000313" key="13">
    <source>
        <dbReference type="Proteomes" id="UP000298603"/>
    </source>
</evidence>
<evidence type="ECO:0000256" key="4">
    <source>
        <dbReference type="ARBA" id="ARBA00007317"/>
    </source>
</evidence>
<dbReference type="InterPro" id="IPR011053">
    <property type="entry name" value="Single_hybrid_motif"/>
</dbReference>
<evidence type="ECO:0000256" key="8">
    <source>
        <dbReference type="ARBA" id="ARBA00023315"/>
    </source>
</evidence>
<dbReference type="Proteomes" id="UP000298603">
    <property type="component" value="Chromosome"/>
</dbReference>
<dbReference type="AlphaFoldDB" id="A0A4D6YMM0"/>
<name>A0A4D6YMM0_9GAMM</name>
<dbReference type="EC" id="2.3.1.61" evidence="10"/>
<dbReference type="GO" id="GO:0005829">
    <property type="term" value="C:cytosol"/>
    <property type="evidence" value="ECO:0007669"/>
    <property type="project" value="TreeGrafter"/>
</dbReference>
<dbReference type="InterPro" id="IPR001078">
    <property type="entry name" value="2-oxoacid_DH_actylTfrase"/>
</dbReference>
<proteinExistence type="inferred from homology"/>
<dbReference type="SUPFAM" id="SSF51230">
    <property type="entry name" value="Single hybrid motif"/>
    <property type="match status" value="1"/>
</dbReference>
<evidence type="ECO:0000256" key="5">
    <source>
        <dbReference type="ARBA" id="ARBA00022532"/>
    </source>
</evidence>
<dbReference type="SUPFAM" id="SSF52777">
    <property type="entry name" value="CoA-dependent acyltransferases"/>
    <property type="match status" value="1"/>
</dbReference>
<sequence length="386" mass="44190">MNQTNILVPELPESINKATVVKWYKKIGDLVKQDEVLVDIETEKVILEVPSQVNGILIKILQSTGTIVHNKQILGYIKEIKENKNLKKNIFFKNKIQNKKNHFEISNNQRNYLSPSLRRIIATKNNLLNNSNNQDFKFNYSKKKKKLLINDTTLNKEHRVPITIVRKRIAERLLRTMHNTAMLTTFNEVNMKSIIEIRKKYSVLFQEKYNVKLGLMSFFVKSVVESLKQFPSINARIDNDEIVYYKFFDINIAISTNKGLVTPILKNADKMSMADIEKKIKYFVLQGNEGKLQLSDLLGGNFTITNGGTFGSLLSTPIINPPQTAILGIHAINNRVIAIDGNIKIAPMMYIALSYDHCMIDGKEAVSFLNMIKNILEDFSRILLNI</sequence>
<dbReference type="EMBL" id="CP032996">
    <property type="protein sequence ID" value="QCI27204.1"/>
    <property type="molecule type" value="Genomic_DNA"/>
</dbReference>
<evidence type="ECO:0000313" key="12">
    <source>
        <dbReference type="EMBL" id="QCI27204.1"/>
    </source>
</evidence>
<comment type="function">
    <text evidence="2">E2 component of the 2-oxoglutarate dehydrogenase (OGDH) complex which catalyzes the second step in the conversion of 2-oxoglutarate to succinyl-CoA and CO(2).</text>
</comment>
<comment type="similarity">
    <text evidence="4">Belongs to the 2-oxoacid dehydrogenase family.</text>
</comment>
<keyword evidence="8 12" id="KW-0012">Acyltransferase</keyword>
<feature type="domain" description="Lipoyl-binding" evidence="11">
    <location>
        <begin position="3"/>
        <end position="78"/>
    </location>
</feature>
<dbReference type="GO" id="GO:0006099">
    <property type="term" value="P:tricarboxylic acid cycle"/>
    <property type="evidence" value="ECO:0007669"/>
    <property type="project" value="UniProtKB-UniRule"/>
</dbReference>
<evidence type="ECO:0000256" key="1">
    <source>
        <dbReference type="ARBA" id="ARBA00001938"/>
    </source>
</evidence>
<evidence type="ECO:0000256" key="10">
    <source>
        <dbReference type="NCBIfam" id="TIGR01347"/>
    </source>
</evidence>
<dbReference type="PANTHER" id="PTHR43416:SF5">
    <property type="entry name" value="DIHYDROLIPOYLLYSINE-RESIDUE SUCCINYLTRANSFERASE COMPONENT OF 2-OXOGLUTARATE DEHYDROGENASE COMPLEX, MITOCHONDRIAL"/>
    <property type="match status" value="1"/>
</dbReference>
<dbReference type="GO" id="GO:0045252">
    <property type="term" value="C:oxoglutarate dehydrogenase complex"/>
    <property type="evidence" value="ECO:0007669"/>
    <property type="project" value="UniProtKB-UniRule"/>
</dbReference>
<keyword evidence="7" id="KW-0450">Lipoyl</keyword>